<keyword evidence="3" id="KW-0804">Transcription</keyword>
<protein>
    <recommendedName>
        <fullName evidence="4">HTH hxlR-type domain-containing protein</fullName>
    </recommendedName>
</protein>
<dbReference type="InterPro" id="IPR036388">
    <property type="entry name" value="WH-like_DNA-bd_sf"/>
</dbReference>
<feature type="domain" description="HTH hxlR-type" evidence="4">
    <location>
        <begin position="12"/>
        <end position="73"/>
    </location>
</feature>
<dbReference type="Proteomes" id="UP000288669">
    <property type="component" value="Unassembled WGS sequence"/>
</dbReference>
<name>A0A430AHL6_9ENTE</name>
<reference evidence="5 6" key="1">
    <citation type="submission" date="2017-05" db="EMBL/GenBank/DDBJ databases">
        <title>Vagococcus spp. assemblies.</title>
        <authorList>
            <person name="Gulvik C.A."/>
        </authorList>
    </citation>
    <scope>NUCLEOTIDE SEQUENCE [LARGE SCALE GENOMIC DNA]</scope>
    <source>
        <strain evidence="5 6">DSM 24756</strain>
    </source>
</reference>
<evidence type="ECO:0000259" key="4">
    <source>
        <dbReference type="PROSITE" id="PS51118"/>
    </source>
</evidence>
<proteinExistence type="predicted"/>
<evidence type="ECO:0000256" key="2">
    <source>
        <dbReference type="ARBA" id="ARBA00023125"/>
    </source>
</evidence>
<comment type="caution">
    <text evidence="5">The sequence shown here is derived from an EMBL/GenBank/DDBJ whole genome shotgun (WGS) entry which is preliminary data.</text>
</comment>
<dbReference type="PANTHER" id="PTHR33204:SF29">
    <property type="entry name" value="TRANSCRIPTIONAL REGULATOR"/>
    <property type="match status" value="1"/>
</dbReference>
<dbReference type="InterPro" id="IPR002577">
    <property type="entry name" value="HTH_HxlR"/>
</dbReference>
<dbReference type="EMBL" id="NGJZ01000002">
    <property type="protein sequence ID" value="RSU07344.1"/>
    <property type="molecule type" value="Genomic_DNA"/>
</dbReference>
<dbReference type="PANTHER" id="PTHR33204">
    <property type="entry name" value="TRANSCRIPTIONAL REGULATOR, MARR FAMILY"/>
    <property type="match status" value="1"/>
</dbReference>
<dbReference type="GO" id="GO:0003677">
    <property type="term" value="F:DNA binding"/>
    <property type="evidence" value="ECO:0007669"/>
    <property type="project" value="UniProtKB-KW"/>
</dbReference>
<dbReference type="Pfam" id="PF01638">
    <property type="entry name" value="HxlR"/>
    <property type="match status" value="1"/>
</dbReference>
<keyword evidence="6" id="KW-1185">Reference proteome</keyword>
<dbReference type="Gene3D" id="1.10.10.10">
    <property type="entry name" value="Winged helix-like DNA-binding domain superfamily/Winged helix DNA-binding domain"/>
    <property type="match status" value="1"/>
</dbReference>
<dbReference type="PROSITE" id="PS51118">
    <property type="entry name" value="HTH_HXLR"/>
    <property type="match status" value="1"/>
</dbReference>
<evidence type="ECO:0000313" key="6">
    <source>
        <dbReference type="Proteomes" id="UP000288669"/>
    </source>
</evidence>
<accession>A0A430AHL6</accession>
<keyword evidence="1" id="KW-0805">Transcription regulation</keyword>
<gene>
    <name evidence="5" type="ORF">CBF30_08835</name>
</gene>
<dbReference type="InterPro" id="IPR036390">
    <property type="entry name" value="WH_DNA-bd_sf"/>
</dbReference>
<keyword evidence="2" id="KW-0238">DNA-binding</keyword>
<organism evidence="5 6">
    <name type="scientific">Vagococcus entomophilus</name>
    <dbReference type="NCBI Taxonomy" id="1160095"/>
    <lineage>
        <taxon>Bacteria</taxon>
        <taxon>Bacillati</taxon>
        <taxon>Bacillota</taxon>
        <taxon>Bacilli</taxon>
        <taxon>Lactobacillales</taxon>
        <taxon>Enterococcaceae</taxon>
        <taxon>Vagococcus</taxon>
    </lineage>
</organism>
<dbReference type="SUPFAM" id="SSF46785">
    <property type="entry name" value="Winged helix' DNA-binding domain"/>
    <property type="match status" value="1"/>
</dbReference>
<sequence length="73" mass="8523">MQNFKQDQQSTCHVKNALEILQGKWTLQIIYLLLTKKTMRFGQLKRALPGINNTILATTLKKLEEKKIVLRIQ</sequence>
<dbReference type="OrthoDB" id="9791143at2"/>
<evidence type="ECO:0000256" key="3">
    <source>
        <dbReference type="ARBA" id="ARBA00023163"/>
    </source>
</evidence>
<dbReference type="AlphaFoldDB" id="A0A430AHL6"/>
<evidence type="ECO:0000313" key="5">
    <source>
        <dbReference type="EMBL" id="RSU07344.1"/>
    </source>
</evidence>
<evidence type="ECO:0000256" key="1">
    <source>
        <dbReference type="ARBA" id="ARBA00023015"/>
    </source>
</evidence>